<keyword evidence="4" id="KW-1185">Reference proteome</keyword>
<organism evidence="4">
    <name type="scientific">Salpingoeca rosetta (strain ATCC 50818 / BSB-021)</name>
    <dbReference type="NCBI Taxonomy" id="946362"/>
    <lineage>
        <taxon>Eukaryota</taxon>
        <taxon>Choanoflagellata</taxon>
        <taxon>Craspedida</taxon>
        <taxon>Salpingoecidae</taxon>
        <taxon>Salpingoeca</taxon>
    </lineage>
</organism>
<evidence type="ECO:0000256" key="1">
    <source>
        <dbReference type="SAM" id="MobiDB-lite"/>
    </source>
</evidence>
<gene>
    <name evidence="3" type="ORF">PTSG_03203</name>
</gene>
<keyword evidence="2" id="KW-1133">Transmembrane helix</keyword>
<dbReference type="OMA" id="THDEADN"/>
<accession>F2U4I5</accession>
<feature type="compositionally biased region" description="Basic and acidic residues" evidence="1">
    <location>
        <begin position="1"/>
        <end position="11"/>
    </location>
</feature>
<protein>
    <submittedName>
        <fullName evidence="3">Uncharacterized protein</fullName>
    </submittedName>
</protein>
<sequence>MTSRSDVELGAHTDSSLLPGPRKTQETQAKRGGLIVRRPQSTPERLIFPFFKTRWCSTRNALADNMLQVPEELARHGVTQDDWQLWMDKLETNVQPKSTSMCSCIFGIAFLLPIPILVVRQRRYQRAVKQWLDGFNKEVFQPLGLYATTQTGVVQINRSREEISWLAVATTHDEADNLMQEPHMWYYNMVTGRLDDISDSCCSCCVPKSFCGTETTPDTT</sequence>
<dbReference type="EMBL" id="GL832961">
    <property type="protein sequence ID" value="EGD82551.1"/>
    <property type="molecule type" value="Genomic_DNA"/>
</dbReference>
<dbReference type="OrthoDB" id="2175353at2759"/>
<dbReference type="Proteomes" id="UP000007799">
    <property type="component" value="Unassembled WGS sequence"/>
</dbReference>
<evidence type="ECO:0000313" key="4">
    <source>
        <dbReference type="Proteomes" id="UP000007799"/>
    </source>
</evidence>
<evidence type="ECO:0000313" key="3">
    <source>
        <dbReference type="EMBL" id="EGD82551.1"/>
    </source>
</evidence>
<dbReference type="AlphaFoldDB" id="F2U4I5"/>
<dbReference type="GeneID" id="16076374"/>
<feature type="transmembrane region" description="Helical" evidence="2">
    <location>
        <begin position="98"/>
        <end position="119"/>
    </location>
</feature>
<feature type="region of interest" description="Disordered" evidence="1">
    <location>
        <begin position="1"/>
        <end position="31"/>
    </location>
</feature>
<keyword evidence="2" id="KW-0472">Membrane</keyword>
<proteinExistence type="predicted"/>
<keyword evidence="2" id="KW-0812">Transmembrane</keyword>
<evidence type="ECO:0000256" key="2">
    <source>
        <dbReference type="SAM" id="Phobius"/>
    </source>
</evidence>
<reference evidence="3" key="1">
    <citation type="submission" date="2009-08" db="EMBL/GenBank/DDBJ databases">
        <title>Annotation of Salpingoeca rosetta.</title>
        <authorList>
            <consortium name="The Broad Institute Genome Sequencing Platform"/>
            <person name="Russ C."/>
            <person name="Cuomo C."/>
            <person name="Burger G."/>
            <person name="Gray M.W."/>
            <person name="Holland P.W.H."/>
            <person name="King N."/>
            <person name="Lang F.B.F."/>
            <person name="Roger A.J."/>
            <person name="Ruiz-Trillo I."/>
            <person name="Young S.K."/>
            <person name="Zeng Q."/>
            <person name="Gargeya S."/>
            <person name="Alvarado L."/>
            <person name="Berlin A."/>
            <person name="Chapman S.B."/>
            <person name="Chen Z."/>
            <person name="Freedman E."/>
            <person name="Gellesch M."/>
            <person name="Goldberg J."/>
            <person name="Griggs A."/>
            <person name="Gujja S."/>
            <person name="Heilman E."/>
            <person name="Heiman D."/>
            <person name="Howarth C."/>
            <person name="Mehta T."/>
            <person name="Neiman D."/>
            <person name="Pearson M."/>
            <person name="Roberts A."/>
            <person name="Saif S."/>
            <person name="Shea T."/>
            <person name="Shenoy N."/>
            <person name="Sisk P."/>
            <person name="Stolte C."/>
            <person name="Sykes S."/>
            <person name="White J."/>
            <person name="Yandava C."/>
            <person name="Haas B."/>
            <person name="Nusbaum C."/>
            <person name="Birren B."/>
        </authorList>
    </citation>
    <scope>NUCLEOTIDE SEQUENCE [LARGE SCALE GENOMIC DNA]</scope>
    <source>
        <strain evidence="3">ATCC 50818</strain>
    </source>
</reference>
<dbReference type="KEGG" id="sre:PTSG_03203"/>
<dbReference type="RefSeq" id="XP_004995787.1">
    <property type="nucleotide sequence ID" value="XM_004995730.1"/>
</dbReference>
<dbReference type="InParanoid" id="F2U4I5"/>
<name>F2U4I5_SALR5</name>